<proteinExistence type="predicted"/>
<dbReference type="OrthoDB" id="2135133at2759"/>
<comment type="caution">
    <text evidence="1">The sequence shown here is derived from an EMBL/GenBank/DDBJ whole genome shotgun (WGS) entry which is preliminary data.</text>
</comment>
<dbReference type="AlphaFoldDB" id="A0A314UG25"/>
<accession>A0A314UG25</accession>
<evidence type="ECO:0000313" key="1">
    <source>
        <dbReference type="EMBL" id="PQM36250.1"/>
    </source>
</evidence>
<evidence type="ECO:0000313" key="2">
    <source>
        <dbReference type="Proteomes" id="UP000250321"/>
    </source>
</evidence>
<dbReference type="EMBL" id="PJQY01003567">
    <property type="protein sequence ID" value="PQM36250.1"/>
    <property type="molecule type" value="Genomic_DNA"/>
</dbReference>
<reference evidence="1 2" key="1">
    <citation type="submission" date="2018-02" db="EMBL/GenBank/DDBJ databases">
        <title>Draft genome of wild Prunus yedoensis var. nudiflora.</title>
        <authorList>
            <person name="Baek S."/>
            <person name="Kim J.-H."/>
            <person name="Choi K."/>
            <person name="Kim G.-B."/>
            <person name="Cho A."/>
            <person name="Jang H."/>
            <person name="Shin C.-H."/>
            <person name="Yu H.-J."/>
            <person name="Mun J.-H."/>
        </authorList>
    </citation>
    <scope>NUCLEOTIDE SEQUENCE [LARGE SCALE GENOMIC DNA]</scope>
    <source>
        <strain evidence="2">cv. Jeju island</strain>
        <tissue evidence="1">Leaf</tissue>
    </source>
</reference>
<name>A0A314UG25_PRUYE</name>
<dbReference type="STRING" id="2094558.A0A314UG25"/>
<dbReference type="Proteomes" id="UP000250321">
    <property type="component" value="Unassembled WGS sequence"/>
</dbReference>
<gene>
    <name evidence="1" type="ORF">Pyn_29034</name>
</gene>
<sequence>MLQLVKEPIATVAVCGRAGQGKSVIRNEDLYLDLSEDSGRTMPRDYLELALKPVDDRKRDVVAKK</sequence>
<protein>
    <submittedName>
        <fullName evidence="1">Uncharacterized protein</fullName>
    </submittedName>
</protein>
<keyword evidence="2" id="KW-1185">Reference proteome</keyword>
<organism evidence="1 2">
    <name type="scientific">Prunus yedoensis var. nudiflora</name>
    <dbReference type="NCBI Taxonomy" id="2094558"/>
    <lineage>
        <taxon>Eukaryota</taxon>
        <taxon>Viridiplantae</taxon>
        <taxon>Streptophyta</taxon>
        <taxon>Embryophyta</taxon>
        <taxon>Tracheophyta</taxon>
        <taxon>Spermatophyta</taxon>
        <taxon>Magnoliopsida</taxon>
        <taxon>eudicotyledons</taxon>
        <taxon>Gunneridae</taxon>
        <taxon>Pentapetalae</taxon>
        <taxon>rosids</taxon>
        <taxon>fabids</taxon>
        <taxon>Rosales</taxon>
        <taxon>Rosaceae</taxon>
        <taxon>Amygdaloideae</taxon>
        <taxon>Amygdaleae</taxon>
        <taxon>Prunus</taxon>
    </lineage>
</organism>